<evidence type="ECO:0000313" key="2">
    <source>
        <dbReference type="EMBL" id="SDH10174.1"/>
    </source>
</evidence>
<evidence type="ECO:0000313" key="4">
    <source>
        <dbReference type="Proteomes" id="UP000826616"/>
    </source>
</evidence>
<evidence type="ECO:0000313" key="1">
    <source>
        <dbReference type="EMBL" id="QYY41780.1"/>
    </source>
</evidence>
<dbReference type="GeneID" id="97142245"/>
<dbReference type="RefSeq" id="WP_057898207.1">
    <property type="nucleotide sequence ID" value="NZ_CP080764.1"/>
</dbReference>
<protein>
    <submittedName>
        <fullName evidence="1">ComGF family competence protein</fullName>
    </submittedName>
    <submittedName>
        <fullName evidence="2">Putative Competence protein ComGF</fullName>
    </submittedName>
</protein>
<accession>A0A1G7ZND2</accession>
<dbReference type="Proteomes" id="UP000198956">
    <property type="component" value="Unassembled WGS sequence"/>
</dbReference>
<dbReference type="AlphaFoldDB" id="A0A1G7ZND2"/>
<dbReference type="OrthoDB" id="2680011at2"/>
<organism evidence="2 3">
    <name type="scientific">Aneurinibacillus thermoaerophilus</name>
    <dbReference type="NCBI Taxonomy" id="143495"/>
    <lineage>
        <taxon>Bacteria</taxon>
        <taxon>Bacillati</taxon>
        <taxon>Bacillota</taxon>
        <taxon>Bacilli</taxon>
        <taxon>Bacillales</taxon>
        <taxon>Paenibacillaceae</taxon>
        <taxon>Aneurinibacillus group</taxon>
        <taxon>Aneurinibacillus</taxon>
    </lineage>
</organism>
<dbReference type="EMBL" id="CP080764">
    <property type="protein sequence ID" value="QYY41780.1"/>
    <property type="molecule type" value="Genomic_DNA"/>
</dbReference>
<reference evidence="2 3" key="1">
    <citation type="submission" date="2016-10" db="EMBL/GenBank/DDBJ databases">
        <authorList>
            <person name="de Groot N.N."/>
        </authorList>
    </citation>
    <scope>NUCLEOTIDE SEQUENCE [LARGE SCALE GENOMIC DNA]</scope>
    <source>
        <strain evidence="2 3">L 420-91</strain>
    </source>
</reference>
<gene>
    <name evidence="1" type="ORF">K3F53_12755</name>
    <name evidence="2" type="ORF">SAMN04489735_101176</name>
</gene>
<name>A0A1G7ZND2_ANETH</name>
<evidence type="ECO:0000313" key="3">
    <source>
        <dbReference type="Proteomes" id="UP000198956"/>
    </source>
</evidence>
<dbReference type="InterPro" id="IPR016977">
    <property type="entry name" value="ComGF"/>
</dbReference>
<keyword evidence="4" id="KW-1185">Reference proteome</keyword>
<reference evidence="1 4" key="2">
    <citation type="submission" date="2021-08" db="EMBL/GenBank/DDBJ databases">
        <title>Complete genome sequence of the strain Aneurinibacillus thermoaerophilus CCM 8960.</title>
        <authorList>
            <person name="Musilova J."/>
            <person name="Kourilova X."/>
            <person name="Pernicova I."/>
            <person name="Bezdicek M."/>
            <person name="Lengerova M."/>
            <person name="Obruca S."/>
            <person name="Sedlar K."/>
        </authorList>
    </citation>
    <scope>NUCLEOTIDE SEQUENCE [LARGE SCALE GENOMIC DNA]</scope>
    <source>
        <strain evidence="1 4">CCM 8960</strain>
    </source>
</reference>
<dbReference type="Proteomes" id="UP000826616">
    <property type="component" value="Chromosome"/>
</dbReference>
<proteinExistence type="predicted"/>
<dbReference type="Pfam" id="PF15980">
    <property type="entry name" value="ComGF"/>
    <property type="match status" value="1"/>
</dbReference>
<sequence>METLVASVVCCLVLIAASLSFVEAQRQFAKAKAAAILEAEARGFFAYAEEEIRRCDRFHKKNNQLWFKDEKGNDIVYQQVGNKVVRKMKDGYIFLAQYVKKFDFEAEQQGCRFHLELKNGEAEWKGSIFIGKRVEFAGME</sequence>
<dbReference type="EMBL" id="FNDE01000011">
    <property type="protein sequence ID" value="SDH10174.1"/>
    <property type="molecule type" value="Genomic_DNA"/>
</dbReference>